<evidence type="ECO:0000256" key="2">
    <source>
        <dbReference type="PROSITE-ProRule" id="PRU00104"/>
    </source>
</evidence>
<feature type="compositionally biased region" description="Acidic residues" evidence="3">
    <location>
        <begin position="277"/>
        <end position="291"/>
    </location>
</feature>
<dbReference type="Gene3D" id="3.90.1750.10">
    <property type="entry name" value="Hect, E3 ligase catalytic domains"/>
    <property type="match status" value="1"/>
</dbReference>
<name>A0A9P0BEV1_BRAAE</name>
<proteinExistence type="predicted"/>
<evidence type="ECO:0000313" key="6">
    <source>
        <dbReference type="Proteomes" id="UP001154078"/>
    </source>
</evidence>
<evidence type="ECO:0000256" key="1">
    <source>
        <dbReference type="ARBA" id="ARBA00022786"/>
    </source>
</evidence>
<dbReference type="InterPro" id="IPR000569">
    <property type="entry name" value="HECT_dom"/>
</dbReference>
<dbReference type="PROSITE" id="PS50237">
    <property type="entry name" value="HECT"/>
    <property type="match status" value="1"/>
</dbReference>
<dbReference type="GO" id="GO:0009966">
    <property type="term" value="P:regulation of signal transduction"/>
    <property type="evidence" value="ECO:0007669"/>
    <property type="project" value="UniProtKB-ARBA"/>
</dbReference>
<feature type="region of interest" description="Disordered" evidence="3">
    <location>
        <begin position="195"/>
        <end position="302"/>
    </location>
</feature>
<evidence type="ECO:0000256" key="3">
    <source>
        <dbReference type="SAM" id="MobiDB-lite"/>
    </source>
</evidence>
<dbReference type="OrthoDB" id="6780967at2759"/>
<feature type="compositionally biased region" description="Polar residues" evidence="3">
    <location>
        <begin position="195"/>
        <end position="209"/>
    </location>
</feature>
<comment type="caution">
    <text evidence="2">Lacks conserved residue(s) required for the propagation of feature annotation.</text>
</comment>
<feature type="domain" description="HECT" evidence="4">
    <location>
        <begin position="336"/>
        <end position="373"/>
    </location>
</feature>
<dbReference type="AlphaFoldDB" id="A0A9P0BEV1"/>
<protein>
    <recommendedName>
        <fullName evidence="4">HECT domain-containing protein</fullName>
    </recommendedName>
</protein>
<reference evidence="5" key="1">
    <citation type="submission" date="2021-12" db="EMBL/GenBank/DDBJ databases">
        <authorList>
            <person name="King R."/>
        </authorList>
    </citation>
    <scope>NUCLEOTIDE SEQUENCE</scope>
</reference>
<sequence length="421" mass="48355">MWRGSGYVLLIFIRKRHGNESEIATRLIRAAANVLEPTPEERTLSSLISQTRMSFRRNCVDNKRGRKRKSSFHKKVTLLKLAHADFYPTTAELKFLKERGLGESELPLTVFRNSTLDDIKESIIRLYPPHIQQLLDMCGFRLYRLGKSKKITIIPDTEITTGDDLENKLQQNRLVILPANDFPCDLQIIGRNAPRQQTTWQSSNATQVISEDDDFEPTTHSFSRRIPIRRNETRAISDDDEFEPTTPSSSRRTPIRRNAALSLVPETHTNSQRIIEEHDEDNSNDGYETEESDNRQNSNTQSCFLTFPSLPENAELENIEVSRSNCFNDVMKFYEDEDIVNKKIIVVFTGEIGVDGGGLTKELFSIFFQKCENVFFKGEDCLVPFLDLNKVHEIDKFIIVGRVLQHMLILTNKLPSKLSRA</sequence>
<dbReference type="EMBL" id="OV121138">
    <property type="protein sequence ID" value="CAH0560535.1"/>
    <property type="molecule type" value="Genomic_DNA"/>
</dbReference>
<gene>
    <name evidence="5" type="ORF">MELIAE_LOCUS10270</name>
</gene>
<evidence type="ECO:0000313" key="5">
    <source>
        <dbReference type="EMBL" id="CAH0560535.1"/>
    </source>
</evidence>
<dbReference type="InterPro" id="IPR035983">
    <property type="entry name" value="Hect_E3_ubiquitin_ligase"/>
</dbReference>
<keyword evidence="1 2" id="KW-0833">Ubl conjugation pathway</keyword>
<dbReference type="GO" id="GO:0004842">
    <property type="term" value="F:ubiquitin-protein transferase activity"/>
    <property type="evidence" value="ECO:0007669"/>
    <property type="project" value="InterPro"/>
</dbReference>
<organism evidence="5 6">
    <name type="scientific">Brassicogethes aeneus</name>
    <name type="common">Rape pollen beetle</name>
    <name type="synonym">Meligethes aeneus</name>
    <dbReference type="NCBI Taxonomy" id="1431903"/>
    <lineage>
        <taxon>Eukaryota</taxon>
        <taxon>Metazoa</taxon>
        <taxon>Ecdysozoa</taxon>
        <taxon>Arthropoda</taxon>
        <taxon>Hexapoda</taxon>
        <taxon>Insecta</taxon>
        <taxon>Pterygota</taxon>
        <taxon>Neoptera</taxon>
        <taxon>Endopterygota</taxon>
        <taxon>Coleoptera</taxon>
        <taxon>Polyphaga</taxon>
        <taxon>Cucujiformia</taxon>
        <taxon>Nitidulidae</taxon>
        <taxon>Meligethinae</taxon>
        <taxon>Brassicogethes</taxon>
    </lineage>
</organism>
<keyword evidence="6" id="KW-1185">Reference proteome</keyword>
<accession>A0A9P0BEV1</accession>
<evidence type="ECO:0000259" key="4">
    <source>
        <dbReference type="PROSITE" id="PS50237"/>
    </source>
</evidence>
<dbReference type="SUPFAM" id="SSF56204">
    <property type="entry name" value="Hect, E3 ligase catalytic domain"/>
    <property type="match status" value="1"/>
</dbReference>
<dbReference type="Proteomes" id="UP001154078">
    <property type="component" value="Chromosome 7"/>
</dbReference>